<dbReference type="InterPro" id="IPR000719">
    <property type="entry name" value="Prot_kinase_dom"/>
</dbReference>
<dbReference type="AlphaFoldDB" id="A0AAW1T9F9"/>
<gene>
    <name evidence="3" type="ORF">WJX84_007781</name>
</gene>
<feature type="compositionally biased region" description="Basic residues" evidence="1">
    <location>
        <begin position="33"/>
        <end position="46"/>
    </location>
</feature>
<dbReference type="GO" id="GO:0005524">
    <property type="term" value="F:ATP binding"/>
    <property type="evidence" value="ECO:0007669"/>
    <property type="project" value="InterPro"/>
</dbReference>
<accession>A0AAW1T9F9</accession>
<reference evidence="3 4" key="1">
    <citation type="journal article" date="2024" name="Nat. Commun.">
        <title>Phylogenomics reveals the evolutionary origins of lichenization in chlorophyte algae.</title>
        <authorList>
            <person name="Puginier C."/>
            <person name="Libourel C."/>
            <person name="Otte J."/>
            <person name="Skaloud P."/>
            <person name="Haon M."/>
            <person name="Grisel S."/>
            <person name="Petersen M."/>
            <person name="Berrin J.G."/>
            <person name="Delaux P.M."/>
            <person name="Dal Grande F."/>
            <person name="Keller J."/>
        </authorList>
    </citation>
    <scope>NUCLEOTIDE SEQUENCE [LARGE SCALE GENOMIC DNA]</scope>
    <source>
        <strain evidence="3 4">SAG 2523</strain>
    </source>
</reference>
<dbReference type="EMBL" id="JALJOV010000260">
    <property type="protein sequence ID" value="KAK9865322.1"/>
    <property type="molecule type" value="Genomic_DNA"/>
</dbReference>
<protein>
    <recommendedName>
        <fullName evidence="2">Protein kinase domain-containing protein</fullName>
    </recommendedName>
</protein>
<name>A0AAW1T9F9_9CHLO</name>
<evidence type="ECO:0000313" key="4">
    <source>
        <dbReference type="Proteomes" id="UP001485043"/>
    </source>
</evidence>
<dbReference type="PROSITE" id="PS50011">
    <property type="entry name" value="PROTEIN_KINASE_DOM"/>
    <property type="match status" value="1"/>
</dbReference>
<comment type="caution">
    <text evidence="3">The sequence shown here is derived from an EMBL/GenBank/DDBJ whole genome shotgun (WGS) entry which is preliminary data.</text>
</comment>
<feature type="compositionally biased region" description="Low complexity" evidence="1">
    <location>
        <begin position="14"/>
        <end position="27"/>
    </location>
</feature>
<dbReference type="Proteomes" id="UP001485043">
    <property type="component" value="Unassembled WGS sequence"/>
</dbReference>
<feature type="domain" description="Protein kinase" evidence="2">
    <location>
        <begin position="57"/>
        <end position="260"/>
    </location>
</feature>
<dbReference type="GO" id="GO:0004672">
    <property type="term" value="F:protein kinase activity"/>
    <property type="evidence" value="ECO:0007669"/>
    <property type="project" value="InterPro"/>
</dbReference>
<evidence type="ECO:0000313" key="3">
    <source>
        <dbReference type="EMBL" id="KAK9865322.1"/>
    </source>
</evidence>
<keyword evidence="4" id="KW-1185">Reference proteome</keyword>
<dbReference type="InterPro" id="IPR011009">
    <property type="entry name" value="Kinase-like_dom_sf"/>
</dbReference>
<dbReference type="Gene3D" id="1.10.510.10">
    <property type="entry name" value="Transferase(Phosphotransferase) domain 1"/>
    <property type="match status" value="1"/>
</dbReference>
<dbReference type="SUPFAM" id="SSF56112">
    <property type="entry name" value="Protein kinase-like (PK-like)"/>
    <property type="match status" value="1"/>
</dbReference>
<feature type="region of interest" description="Disordered" evidence="1">
    <location>
        <begin position="1"/>
        <end position="49"/>
    </location>
</feature>
<proteinExistence type="predicted"/>
<organism evidence="3 4">
    <name type="scientific">Apatococcus fuscideae</name>
    <dbReference type="NCBI Taxonomy" id="2026836"/>
    <lineage>
        <taxon>Eukaryota</taxon>
        <taxon>Viridiplantae</taxon>
        <taxon>Chlorophyta</taxon>
        <taxon>core chlorophytes</taxon>
        <taxon>Trebouxiophyceae</taxon>
        <taxon>Chlorellales</taxon>
        <taxon>Chlorellaceae</taxon>
        <taxon>Apatococcus</taxon>
    </lineage>
</organism>
<evidence type="ECO:0000259" key="2">
    <source>
        <dbReference type="PROSITE" id="PS50011"/>
    </source>
</evidence>
<sequence length="260" mass="27507">MLGQIASPVTVNVTTSAQGSRSGSQRSLPAVSRLRHHAQSHAKVSGRQRGDKIAGRYEVLSVNSHKGSTTFYTARAQGGRKVAVKALSLQNMAKWDELEAFERESRALRALTHARSANTAIPSFVEVFEEDDRDRTFYLVQELVEGPTMAQRLAQGWRASPSTLQRLTTQLTQALQDLSQATGTGFQGLAHQPAPLRPGRQPLPPTPQHGLPGPAKELCIAHAAAAAVAHHAGAASSAAEATVSTVHAILEASPAAAAPA</sequence>
<feature type="region of interest" description="Disordered" evidence="1">
    <location>
        <begin position="185"/>
        <end position="214"/>
    </location>
</feature>
<evidence type="ECO:0000256" key="1">
    <source>
        <dbReference type="SAM" id="MobiDB-lite"/>
    </source>
</evidence>